<sequence length="891" mass="101653">MGYVALERFPDMAVSTFTDLVTRHAILVIYYPDLSKKSLMKITTILSLMSLFQYATDLYSAFPQRGHLTGHTREERQARGSALVDGLWSLETLDREVLHPRWSGIRCVSPNAKARRLCDGTEAAGMRCMLRLAASPLARSRRGVYRRRYGSDAGEHREIRSDPYAANLELEEAAWRNCTLQDNDDKLYSKWQFLRRQTDKLVKQISTMSYRDFVESSTKAMAGTYGLARDPVTHEVCSAPQDKVRCLTNSIWPKTSTGPTAPAQNCPPFDPARRQYFSPQQLDDEEIHELISGIPRRKAEGPDGIAGEALKMLHVSRDKKETESEQESIIAPILEHIINACFRLSHHPAQFKRSRTVIVEKADKPTYETPKSWRPLALLSCMGKVVEKAMSNRLTTLSLEHRLVPYNHPRMFATLMTIDMTGAFDHVDREVLLNILVRKGVPDWMVLYISSFLSDRRVALSIPGYTSEEFWVNIGIPQGSPLSPVLFALFSSLILDELNKIWPSSPFFQAMSYVDDTCMVVTEKMEAKMRTIYRISGSTWGPSLANIRRLYTTGIRPIAAYAAPVWFLYRDNERRVRWQISVNLVTKLDKAQAACLRQVAGAYQTTANAVVHQELDVPPLSLFLEKLGQKHRTRNLDTPEYGSLNTVWGTENMPKTQSAANNVAHPYRILYEVTAASIDFAARKQLIELNEERATKKDRQRFSLSKLSWRKLLVRQQVRSKVIDDKLQEACARYWQNYLDDRQDRREDQTDPNSRIAKHRPLSLSEEWGPASLEYYAKLTRAESTMLFHCRTGVVGLKSYLFSIHVRDIVDDLCPCKQGKHTVEHVFIHCPALLAERTLLYEQVGHHDLKKLLTCDSKAAAAWAIRYLSIEQFGWSGRQTPDKVFQKSVGA</sequence>
<evidence type="ECO:0000313" key="5">
    <source>
        <dbReference type="Proteomes" id="UP000070054"/>
    </source>
</evidence>
<evidence type="ECO:0000259" key="3">
    <source>
        <dbReference type="PROSITE" id="PS50878"/>
    </source>
</evidence>
<dbReference type="PROSITE" id="PS50878">
    <property type="entry name" value="RT_POL"/>
    <property type="match status" value="1"/>
</dbReference>
<dbReference type="PANTHER" id="PTHR33481">
    <property type="entry name" value="REVERSE TRANSCRIPTASE"/>
    <property type="match status" value="1"/>
</dbReference>
<gene>
    <name evidence="4" type="ORF">CNYM01_00749</name>
</gene>
<dbReference type="EMBL" id="JEMN01001135">
    <property type="protein sequence ID" value="KXH46903.1"/>
    <property type="molecule type" value="Genomic_DNA"/>
</dbReference>
<evidence type="ECO:0000256" key="1">
    <source>
        <dbReference type="ARBA" id="ARBA00004173"/>
    </source>
</evidence>
<dbReference type="GO" id="GO:0005739">
    <property type="term" value="C:mitochondrion"/>
    <property type="evidence" value="ECO:0007669"/>
    <property type="project" value="UniProtKB-SubCell"/>
</dbReference>
<evidence type="ECO:0000256" key="2">
    <source>
        <dbReference type="ARBA" id="ARBA00023128"/>
    </source>
</evidence>
<dbReference type="SUPFAM" id="SSF56672">
    <property type="entry name" value="DNA/RNA polymerases"/>
    <property type="match status" value="1"/>
</dbReference>
<keyword evidence="5" id="KW-1185">Reference proteome</keyword>
<dbReference type="AlphaFoldDB" id="A0A135TFF2"/>
<dbReference type="Proteomes" id="UP000070054">
    <property type="component" value="Unassembled WGS sequence"/>
</dbReference>
<feature type="domain" description="Reverse transcriptase" evidence="3">
    <location>
        <begin position="340"/>
        <end position="583"/>
    </location>
</feature>
<comment type="caution">
    <text evidence="4">The sequence shown here is derived from an EMBL/GenBank/DDBJ whole genome shotgun (WGS) entry which is preliminary data.</text>
</comment>
<dbReference type="PANTHER" id="PTHR33481:SF1">
    <property type="entry name" value="ENDONUCLEASE_EXONUCLEASE_PHOSPHATASE DOMAIN-CONTAINING PROTEIN-RELATED"/>
    <property type="match status" value="1"/>
</dbReference>
<accession>A0A135TFF2</accession>
<organism evidence="4 5">
    <name type="scientific">Colletotrichum nymphaeae SA-01</name>
    <dbReference type="NCBI Taxonomy" id="1460502"/>
    <lineage>
        <taxon>Eukaryota</taxon>
        <taxon>Fungi</taxon>
        <taxon>Dikarya</taxon>
        <taxon>Ascomycota</taxon>
        <taxon>Pezizomycotina</taxon>
        <taxon>Sordariomycetes</taxon>
        <taxon>Hypocreomycetidae</taxon>
        <taxon>Glomerellales</taxon>
        <taxon>Glomerellaceae</taxon>
        <taxon>Colletotrichum</taxon>
        <taxon>Colletotrichum acutatum species complex</taxon>
    </lineage>
</organism>
<dbReference type="Pfam" id="PF00078">
    <property type="entry name" value="RVT_1"/>
    <property type="match status" value="1"/>
</dbReference>
<reference evidence="4 5" key="1">
    <citation type="submission" date="2014-02" db="EMBL/GenBank/DDBJ databases">
        <title>The genome sequence of Colletotrichum nymphaeae SA-01.</title>
        <authorList>
            <person name="Baroncelli R."/>
            <person name="Thon M.R."/>
        </authorList>
    </citation>
    <scope>NUCLEOTIDE SEQUENCE [LARGE SCALE GENOMIC DNA]</scope>
    <source>
        <strain evidence="4 5">SA-01</strain>
    </source>
</reference>
<name>A0A135TFF2_9PEZI</name>
<dbReference type="InterPro" id="IPR000477">
    <property type="entry name" value="RT_dom"/>
</dbReference>
<keyword evidence="2" id="KW-0496">Mitochondrion</keyword>
<evidence type="ECO:0000313" key="4">
    <source>
        <dbReference type="EMBL" id="KXH46903.1"/>
    </source>
</evidence>
<dbReference type="InterPro" id="IPR043502">
    <property type="entry name" value="DNA/RNA_pol_sf"/>
</dbReference>
<protein>
    <submittedName>
        <fullName evidence="4">Zinc knuckle</fullName>
    </submittedName>
</protein>
<proteinExistence type="predicted"/>
<dbReference type="OrthoDB" id="4841169at2759"/>
<comment type="subcellular location">
    <subcellularLocation>
        <location evidence="1">Mitochondrion</location>
    </subcellularLocation>
</comment>